<dbReference type="InterPro" id="IPR036425">
    <property type="entry name" value="MoaB/Mog-like_dom_sf"/>
</dbReference>
<dbReference type="InterPro" id="IPR008284">
    <property type="entry name" value="MoCF_biosynth_CS"/>
</dbReference>
<dbReference type="SMART" id="SM00852">
    <property type="entry name" value="MoCF_biosynth"/>
    <property type="match status" value="1"/>
</dbReference>
<dbReference type="CDD" id="cd00886">
    <property type="entry name" value="MogA_MoaB"/>
    <property type="match status" value="1"/>
</dbReference>
<dbReference type="UniPathway" id="UPA00344"/>
<reference evidence="4 5" key="1">
    <citation type="submission" date="2020-02" db="EMBL/GenBank/DDBJ databases">
        <authorList>
            <person name="Brisse S."/>
        </authorList>
    </citation>
    <scope>NUCLEOTIDE SEQUENCE [LARGE SCALE GENOMIC DNA]</scope>
    <source>
        <strain evidence="4">CIP107547</strain>
    </source>
</reference>
<dbReference type="InterPro" id="IPR003448">
    <property type="entry name" value="Mopterin_biosynth_MoaE"/>
</dbReference>
<comment type="caution">
    <text evidence="4">The sequence shown here is derived from an EMBL/GenBank/DDBJ whole genome shotgun (WGS) entry which is preliminary data.</text>
</comment>
<comment type="pathway">
    <text evidence="1">Cofactor biosynthesis; molybdopterin biosynthesis.</text>
</comment>
<accession>A0A811FZF8</accession>
<dbReference type="SUPFAM" id="SSF53218">
    <property type="entry name" value="Molybdenum cofactor biosynthesis proteins"/>
    <property type="match status" value="1"/>
</dbReference>
<dbReference type="SUPFAM" id="SSF54690">
    <property type="entry name" value="Molybdopterin synthase subunit MoaE"/>
    <property type="match status" value="1"/>
</dbReference>
<evidence type="ECO:0000256" key="1">
    <source>
        <dbReference type="ARBA" id="ARBA00005046"/>
    </source>
</evidence>
<evidence type="ECO:0000313" key="5">
    <source>
        <dbReference type="Proteomes" id="UP000480222"/>
    </source>
</evidence>
<sequence length="333" mass="35462">MSHSHSSTQNLRGLVLVASTRAAAGEYEDTSGPLLRTWLQERGFSTPEPIVVADADIAAAVAKIFAQSENLPDVLLTTGGTGITSDDRTVEAVLPYIDTMLPGIAQAFWNKGLESIDTAVVSRCVAGIHADKTFVMTLPGSRGGCRDGVAVLDPLISHIMNLVAGNPTHHESQQHHHCCSHSGPDPDYVQAQVGKIIDGFITEEPLEALAHNARSQVFTDAMGAVVTFDGIVRDHDGGQRVKHLTYSAHPTAEAELHKVLAEQIKNHPDARVWAAHRVGKLQVGEAAFIVIAAAAHRQAAFSAASAIADAVKAHVPIWKEQLMADGSTQWVGV</sequence>
<protein>
    <submittedName>
        <fullName evidence="4">Molybdopterin-guanine dinucleotide biosynthesis protein MoaB</fullName>
    </submittedName>
</protein>
<dbReference type="PROSITE" id="PS01078">
    <property type="entry name" value="MOCF_BIOSYNTHESIS_1"/>
    <property type="match status" value="1"/>
</dbReference>
<dbReference type="Proteomes" id="UP000480222">
    <property type="component" value="Unassembled WGS sequence"/>
</dbReference>
<dbReference type="Gene3D" id="3.90.1170.40">
    <property type="entry name" value="Molybdopterin biosynthesis MoaE subunit"/>
    <property type="match status" value="1"/>
</dbReference>
<dbReference type="Gene3D" id="3.40.980.10">
    <property type="entry name" value="MoaB/Mog-like domain"/>
    <property type="match status" value="1"/>
</dbReference>
<evidence type="ECO:0000313" key="4">
    <source>
        <dbReference type="EMBL" id="CAB0587905.1"/>
    </source>
</evidence>
<feature type="domain" description="MoaB/Mog" evidence="3">
    <location>
        <begin position="14"/>
        <end position="159"/>
    </location>
</feature>
<organism evidence="4 5">
    <name type="scientific">Corynebacterium diphtheriae</name>
    <dbReference type="NCBI Taxonomy" id="1717"/>
    <lineage>
        <taxon>Bacteria</taxon>
        <taxon>Bacillati</taxon>
        <taxon>Actinomycetota</taxon>
        <taxon>Actinomycetes</taxon>
        <taxon>Mycobacteriales</taxon>
        <taxon>Corynebacteriaceae</taxon>
        <taxon>Corynebacterium</taxon>
    </lineage>
</organism>
<dbReference type="InterPro" id="IPR051920">
    <property type="entry name" value="MPT_Adenylyltrnsfr/MoaC-Rel"/>
</dbReference>
<dbReference type="EMBL" id="CADDAV010000008">
    <property type="protein sequence ID" value="CAB0587905.1"/>
    <property type="molecule type" value="Genomic_DNA"/>
</dbReference>
<evidence type="ECO:0000256" key="2">
    <source>
        <dbReference type="ARBA" id="ARBA00023150"/>
    </source>
</evidence>
<dbReference type="GO" id="GO:0006777">
    <property type="term" value="P:Mo-molybdopterin cofactor biosynthetic process"/>
    <property type="evidence" value="ECO:0007669"/>
    <property type="project" value="UniProtKB-KW"/>
</dbReference>
<name>A0A811FZF8_CORDP</name>
<dbReference type="RefSeq" id="WP_014309999.1">
    <property type="nucleotide sequence ID" value="NZ_CP039522.1"/>
</dbReference>
<dbReference type="AlphaFoldDB" id="A0A811FZF8"/>
<dbReference type="Pfam" id="PF02391">
    <property type="entry name" value="MoaE"/>
    <property type="match status" value="1"/>
</dbReference>
<dbReference type="PANTHER" id="PTHR43764">
    <property type="entry name" value="MOLYBDENUM COFACTOR BIOSYNTHESIS"/>
    <property type="match status" value="1"/>
</dbReference>
<dbReference type="PANTHER" id="PTHR43764:SF1">
    <property type="entry name" value="MOLYBDOPTERIN MOLYBDOTRANSFERASE"/>
    <property type="match status" value="1"/>
</dbReference>
<gene>
    <name evidence="4" type="ORF">CIP107547_00598</name>
</gene>
<proteinExistence type="predicted"/>
<evidence type="ECO:0000259" key="3">
    <source>
        <dbReference type="SMART" id="SM00852"/>
    </source>
</evidence>
<keyword evidence="2" id="KW-0501">Molybdenum cofactor biosynthesis</keyword>
<dbReference type="Pfam" id="PF00994">
    <property type="entry name" value="MoCF_biosynth"/>
    <property type="match status" value="1"/>
</dbReference>
<dbReference type="InterPro" id="IPR036563">
    <property type="entry name" value="MoaE_sf"/>
</dbReference>
<dbReference type="InterPro" id="IPR001453">
    <property type="entry name" value="MoaB/Mog_dom"/>
</dbReference>